<dbReference type="EC" id="2.7.7.101" evidence="12"/>
<dbReference type="PIRSF" id="PIRSF002811">
    <property type="entry name" value="DnaG"/>
    <property type="match status" value="1"/>
</dbReference>
<dbReference type="Pfam" id="PF01807">
    <property type="entry name" value="Zn_ribbon_DnaG"/>
    <property type="match status" value="1"/>
</dbReference>
<evidence type="ECO:0000256" key="5">
    <source>
        <dbReference type="ARBA" id="ARBA00022705"/>
    </source>
</evidence>
<evidence type="ECO:0000259" key="16">
    <source>
        <dbReference type="PROSITE" id="PS50880"/>
    </source>
</evidence>
<dbReference type="GO" id="GO:0003677">
    <property type="term" value="F:DNA binding"/>
    <property type="evidence" value="ECO:0007669"/>
    <property type="project" value="UniProtKB-KW"/>
</dbReference>
<evidence type="ECO:0000256" key="7">
    <source>
        <dbReference type="ARBA" id="ARBA00022771"/>
    </source>
</evidence>
<organism evidence="17 18">
    <name type="scientific">Thermoflavifilum thermophilum</name>
    <dbReference type="NCBI Taxonomy" id="1393122"/>
    <lineage>
        <taxon>Bacteria</taxon>
        <taxon>Pseudomonadati</taxon>
        <taxon>Bacteroidota</taxon>
        <taxon>Chitinophagia</taxon>
        <taxon>Chitinophagales</taxon>
        <taxon>Chitinophagaceae</taxon>
        <taxon>Thermoflavifilum</taxon>
    </lineage>
</organism>
<keyword evidence="18" id="KW-1185">Reference proteome</keyword>
<evidence type="ECO:0000256" key="1">
    <source>
        <dbReference type="ARBA" id="ARBA00022478"/>
    </source>
</evidence>
<dbReference type="GO" id="GO:1990077">
    <property type="term" value="C:primosome complex"/>
    <property type="evidence" value="ECO:0007669"/>
    <property type="project" value="UniProtKB-KW"/>
</dbReference>
<keyword evidence="10 12" id="KW-0238">DNA-binding</keyword>
<accession>A0A1I7N350</accession>
<keyword evidence="15" id="KW-0175">Coiled coil</keyword>
<evidence type="ECO:0000256" key="11">
    <source>
        <dbReference type="ARBA" id="ARBA00023163"/>
    </source>
</evidence>
<feature type="zinc finger region" description="CHC2-type" evidence="12 14">
    <location>
        <begin position="37"/>
        <end position="61"/>
    </location>
</feature>
<evidence type="ECO:0000256" key="8">
    <source>
        <dbReference type="ARBA" id="ARBA00022833"/>
    </source>
</evidence>
<dbReference type="FunFam" id="3.40.1360.10:FF:000002">
    <property type="entry name" value="DNA primase"/>
    <property type="match status" value="1"/>
</dbReference>
<dbReference type="InterPro" id="IPR050219">
    <property type="entry name" value="DnaG_primase"/>
</dbReference>
<dbReference type="OrthoDB" id="9803773at2"/>
<dbReference type="AlphaFoldDB" id="A0A1I7N350"/>
<reference evidence="18" key="1">
    <citation type="submission" date="2016-10" db="EMBL/GenBank/DDBJ databases">
        <authorList>
            <person name="Varghese N."/>
            <person name="Submissions S."/>
        </authorList>
    </citation>
    <scope>NUCLEOTIDE SEQUENCE [LARGE SCALE GENOMIC DNA]</scope>
    <source>
        <strain evidence="18">DSM 14807</strain>
    </source>
</reference>
<evidence type="ECO:0000256" key="12">
    <source>
        <dbReference type="HAMAP-Rule" id="MF_00974"/>
    </source>
</evidence>
<dbReference type="GO" id="GO:0008270">
    <property type="term" value="F:zinc ion binding"/>
    <property type="evidence" value="ECO:0007669"/>
    <property type="project" value="UniProtKB-UniRule"/>
</dbReference>
<evidence type="ECO:0000256" key="4">
    <source>
        <dbReference type="ARBA" id="ARBA00022695"/>
    </source>
</evidence>
<comment type="domain">
    <text evidence="12">Contains an N-terminal zinc-binding domain, a central core domain that contains the primase activity, and a C-terminal DnaB-binding domain.</text>
</comment>
<evidence type="ECO:0000256" key="13">
    <source>
        <dbReference type="PIRNR" id="PIRNR002811"/>
    </source>
</evidence>
<evidence type="ECO:0000313" key="17">
    <source>
        <dbReference type="EMBL" id="SFV28986.1"/>
    </source>
</evidence>
<dbReference type="GO" id="GO:0006269">
    <property type="term" value="P:DNA replication, synthesis of primer"/>
    <property type="evidence" value="ECO:0007669"/>
    <property type="project" value="UniProtKB-UniRule"/>
</dbReference>
<keyword evidence="2 12" id="KW-0639">Primosome</keyword>
<comment type="catalytic activity">
    <reaction evidence="12">
        <text>ssDNA + n NTP = ssDNA/pppN(pN)n-1 hybrid + (n-1) diphosphate.</text>
        <dbReference type="EC" id="2.7.7.101"/>
    </reaction>
</comment>
<protein>
    <recommendedName>
        <fullName evidence="12 13">DNA primase</fullName>
        <ecNumber evidence="12">2.7.7.101</ecNumber>
    </recommendedName>
</protein>
<dbReference type="Pfam" id="PF08275">
    <property type="entry name" value="DNAG_N"/>
    <property type="match status" value="1"/>
</dbReference>
<dbReference type="NCBIfam" id="TIGR01391">
    <property type="entry name" value="dnaG"/>
    <property type="match status" value="1"/>
</dbReference>
<dbReference type="PANTHER" id="PTHR30313:SF2">
    <property type="entry name" value="DNA PRIMASE"/>
    <property type="match status" value="1"/>
</dbReference>
<evidence type="ECO:0000256" key="15">
    <source>
        <dbReference type="SAM" id="Coils"/>
    </source>
</evidence>
<dbReference type="InterPro" id="IPR034151">
    <property type="entry name" value="TOPRIM_DnaG_bac"/>
</dbReference>
<dbReference type="Gene3D" id="3.90.980.10">
    <property type="entry name" value="DNA primase, catalytic core, N-terminal domain"/>
    <property type="match status" value="1"/>
</dbReference>
<evidence type="ECO:0000256" key="9">
    <source>
        <dbReference type="ARBA" id="ARBA00022842"/>
    </source>
</evidence>
<keyword evidence="7 12" id="KW-0863">Zinc-finger</keyword>
<dbReference type="SUPFAM" id="SSF57783">
    <property type="entry name" value="Zinc beta-ribbon"/>
    <property type="match status" value="1"/>
</dbReference>
<keyword evidence="1 12" id="KW-0240">DNA-directed RNA polymerase</keyword>
<dbReference type="InterPro" id="IPR002694">
    <property type="entry name" value="Znf_CHC2"/>
</dbReference>
<comment type="subunit">
    <text evidence="12">Monomer. Interacts with DnaB.</text>
</comment>
<evidence type="ECO:0000256" key="14">
    <source>
        <dbReference type="PIRSR" id="PIRSR002811-1"/>
    </source>
</evidence>
<dbReference type="Gene3D" id="3.40.1360.10">
    <property type="match status" value="1"/>
</dbReference>
<evidence type="ECO:0000256" key="2">
    <source>
        <dbReference type="ARBA" id="ARBA00022515"/>
    </source>
</evidence>
<comment type="similarity">
    <text evidence="12 13">Belongs to the DnaG primase family.</text>
</comment>
<dbReference type="PANTHER" id="PTHR30313">
    <property type="entry name" value="DNA PRIMASE"/>
    <property type="match status" value="1"/>
</dbReference>
<feature type="coiled-coil region" evidence="15">
    <location>
        <begin position="601"/>
        <end position="647"/>
    </location>
</feature>
<keyword evidence="8 12" id="KW-0862">Zinc</keyword>
<dbReference type="Proteomes" id="UP000199537">
    <property type="component" value="Unassembled WGS sequence"/>
</dbReference>
<dbReference type="GO" id="GO:0005737">
    <property type="term" value="C:cytoplasm"/>
    <property type="evidence" value="ECO:0007669"/>
    <property type="project" value="TreeGrafter"/>
</dbReference>
<evidence type="ECO:0000256" key="3">
    <source>
        <dbReference type="ARBA" id="ARBA00022679"/>
    </source>
</evidence>
<dbReference type="SMART" id="SM00493">
    <property type="entry name" value="TOPRIM"/>
    <property type="match status" value="1"/>
</dbReference>
<dbReference type="InterPro" id="IPR006295">
    <property type="entry name" value="DNA_primase_DnaG"/>
</dbReference>
<dbReference type="InterPro" id="IPR013264">
    <property type="entry name" value="DNAG_N"/>
</dbReference>
<sequence>MISRESISEVLQRVDIVDVIGSFVRLKKRGANYLGLCPFHHEKTPSFTVSPSKEIYKCFGCGRSGNVIGFLMEHEKLSYVEAIRWLAQRYHVELQETAVSPEWKEQQMLADSLFIINHFAQEFFTHALLETDEGRHIGLSYLQERGLREHIIQKFQLGYNPENGDAFARAALDKGYHAEYLLKTGLIARRAGAQGSEFPYRDPYAGRIIFPVHNLSGKIAGFGARSLRNDPHTPKYINTPENEIYVKSKILYGLYQARQAIGKEDECLLVEGYMDVLAMHQAGIENTVASSGTSLTTDQLQLIRKLTRRLTIVYDGDAAGIKAAQRGMDLALEQGLDVRLVLLPDGEDPDSFVYKHGAQALKEFIATHKKDIILFQLETAAAGASDDIEKKSALINQIAATLAHLHDSTDFLRRQDYIRRCSQMLHIDEQGLTSLVNKFIREQLQRKSIPASTQAEGQLLAQTAEDANKADTLQLLQQDEQQEKGLIKILLKYGQLPLKENYTIADFIFNQGVQLELMEHPIAKMIMLEYQQLYEKQQTIDLRYFLYHENPEIGKFVAEVLNLQSDEPLSENWEQRFQLQIQREHDIPIEQAIQTVHHLKMHKLKKMIADNLRELQQAQTEEEMLHCIELHQQLKALEKQLAEATGTVIYH</sequence>
<dbReference type="Gene3D" id="3.90.580.10">
    <property type="entry name" value="Zinc finger, CHC2-type domain"/>
    <property type="match status" value="1"/>
</dbReference>
<keyword evidence="5 12" id="KW-0235">DNA replication</keyword>
<keyword evidence="11 12" id="KW-0804">Transcription</keyword>
<dbReference type="HAMAP" id="MF_00974">
    <property type="entry name" value="DNA_primase_DnaG"/>
    <property type="match status" value="1"/>
</dbReference>
<keyword evidence="3 12" id="KW-0808">Transferase</keyword>
<dbReference type="InterPro" id="IPR006171">
    <property type="entry name" value="TOPRIM_dom"/>
</dbReference>
<proteinExistence type="inferred from homology"/>
<dbReference type="Pfam" id="PF13155">
    <property type="entry name" value="Toprim_2"/>
    <property type="match status" value="1"/>
</dbReference>
<dbReference type="GO" id="GO:0003899">
    <property type="term" value="F:DNA-directed RNA polymerase activity"/>
    <property type="evidence" value="ECO:0007669"/>
    <property type="project" value="UniProtKB-UniRule"/>
</dbReference>
<keyword evidence="4 12" id="KW-0548">Nucleotidyltransferase</keyword>
<dbReference type="SUPFAM" id="SSF56731">
    <property type="entry name" value="DNA primase core"/>
    <property type="match status" value="1"/>
</dbReference>
<keyword evidence="6 12" id="KW-0479">Metal-binding</keyword>
<name>A0A1I7N350_9BACT</name>
<dbReference type="InterPro" id="IPR030846">
    <property type="entry name" value="DnaG_bac"/>
</dbReference>
<evidence type="ECO:0000256" key="10">
    <source>
        <dbReference type="ARBA" id="ARBA00023125"/>
    </source>
</evidence>
<keyword evidence="9" id="KW-0460">Magnesium</keyword>
<dbReference type="STRING" id="1393122.SAMN05660895_0453"/>
<evidence type="ECO:0000313" key="18">
    <source>
        <dbReference type="Proteomes" id="UP000199537"/>
    </source>
</evidence>
<dbReference type="EMBL" id="FPCJ01000001">
    <property type="protein sequence ID" value="SFV28986.1"/>
    <property type="molecule type" value="Genomic_DNA"/>
</dbReference>
<dbReference type="SMART" id="SM00400">
    <property type="entry name" value="ZnF_CHCC"/>
    <property type="match status" value="1"/>
</dbReference>
<dbReference type="CDD" id="cd03364">
    <property type="entry name" value="TOPRIM_DnaG_primases"/>
    <property type="match status" value="1"/>
</dbReference>
<dbReference type="PROSITE" id="PS50880">
    <property type="entry name" value="TOPRIM"/>
    <property type="match status" value="1"/>
</dbReference>
<evidence type="ECO:0000256" key="6">
    <source>
        <dbReference type="ARBA" id="ARBA00022723"/>
    </source>
</evidence>
<feature type="domain" description="Toprim" evidence="16">
    <location>
        <begin position="265"/>
        <end position="346"/>
    </location>
</feature>
<dbReference type="GO" id="GO:0000428">
    <property type="term" value="C:DNA-directed RNA polymerase complex"/>
    <property type="evidence" value="ECO:0007669"/>
    <property type="project" value="UniProtKB-KW"/>
</dbReference>
<comment type="function">
    <text evidence="12 13">RNA polymerase that catalyzes the synthesis of short RNA molecules used as primers for DNA polymerase during DNA replication.</text>
</comment>
<dbReference type="InterPro" id="IPR036977">
    <property type="entry name" value="DNA_primase_Znf_CHC2"/>
</dbReference>
<comment type="cofactor">
    <cofactor evidence="12 13 14">
        <name>Zn(2+)</name>
        <dbReference type="ChEBI" id="CHEBI:29105"/>
    </cofactor>
    <text evidence="12 13 14">Binds 1 zinc ion per monomer.</text>
</comment>
<dbReference type="RefSeq" id="WP_092457133.1">
    <property type="nucleotide sequence ID" value="NZ_FPCJ01000001.1"/>
</dbReference>
<dbReference type="InterPro" id="IPR037068">
    <property type="entry name" value="DNA_primase_core_N_sf"/>
</dbReference>
<dbReference type="FunFam" id="3.90.580.10:FF:000001">
    <property type="entry name" value="DNA primase"/>
    <property type="match status" value="1"/>
</dbReference>
<gene>
    <name evidence="12" type="primary">dnaG</name>
    <name evidence="17" type="ORF">SAMN05660895_0453</name>
</gene>